<dbReference type="EMBL" id="WOCE01000003">
    <property type="protein sequence ID" value="KAE9618002.1"/>
    <property type="molecule type" value="Genomic_DNA"/>
</dbReference>
<evidence type="ECO:0000256" key="1">
    <source>
        <dbReference type="SAM" id="MobiDB-lite"/>
    </source>
</evidence>
<evidence type="ECO:0000313" key="4">
    <source>
        <dbReference type="Proteomes" id="UP000447434"/>
    </source>
</evidence>
<dbReference type="PANTHER" id="PTHR33159">
    <property type="entry name" value="RPM1-INTERACTING PROTEIN 4 (RIN4) FAMILY PROTEIN"/>
    <property type="match status" value="1"/>
</dbReference>
<dbReference type="OrthoDB" id="1109067at2759"/>
<comment type="caution">
    <text evidence="3">The sequence shown here is derived from an EMBL/GenBank/DDBJ whole genome shotgun (WGS) entry which is preliminary data.</text>
</comment>
<feature type="domain" description="RIN4 pathogenic type III effector avirulence factor Avr cleavage site" evidence="2">
    <location>
        <begin position="90"/>
        <end position="124"/>
    </location>
</feature>
<feature type="region of interest" description="Disordered" evidence="1">
    <location>
        <begin position="1"/>
        <end position="102"/>
    </location>
</feature>
<dbReference type="GO" id="GO:0005886">
    <property type="term" value="C:plasma membrane"/>
    <property type="evidence" value="ECO:0007669"/>
    <property type="project" value="TreeGrafter"/>
</dbReference>
<name>A0A6A4QX51_LUPAL</name>
<dbReference type="PANTHER" id="PTHR33159:SF6">
    <property type="entry name" value="RPM1-INTERACTING PROTEIN 4"/>
    <property type="match status" value="1"/>
</dbReference>
<dbReference type="Pfam" id="PF05627">
    <property type="entry name" value="AvrRpt-cleavage"/>
    <property type="match status" value="1"/>
</dbReference>
<accession>A0A6A4QX51</accession>
<dbReference type="InterPro" id="IPR040387">
    <property type="entry name" value="RIN4/NOI4"/>
</dbReference>
<keyword evidence="4" id="KW-1185">Reference proteome</keyword>
<evidence type="ECO:0000313" key="3">
    <source>
        <dbReference type="EMBL" id="KAE9618002.1"/>
    </source>
</evidence>
<dbReference type="AlphaFoldDB" id="A0A6A4QX51"/>
<reference evidence="4" key="1">
    <citation type="journal article" date="2020" name="Nat. Commun.">
        <title>Genome sequence of the cluster root forming white lupin.</title>
        <authorList>
            <person name="Hufnagel B."/>
            <person name="Marques A."/>
            <person name="Soriano A."/>
            <person name="Marques L."/>
            <person name="Divol F."/>
            <person name="Doumas P."/>
            <person name="Sallet E."/>
            <person name="Mancinotti D."/>
            <person name="Carrere S."/>
            <person name="Marande W."/>
            <person name="Arribat S."/>
            <person name="Keller J."/>
            <person name="Huneau C."/>
            <person name="Blein T."/>
            <person name="Aime D."/>
            <person name="Laguerre M."/>
            <person name="Taylor J."/>
            <person name="Schubert V."/>
            <person name="Nelson M."/>
            <person name="Geu-Flores F."/>
            <person name="Crespi M."/>
            <person name="Gallardo-Guerrero K."/>
            <person name="Delaux P.-M."/>
            <person name="Salse J."/>
            <person name="Berges H."/>
            <person name="Guyot R."/>
            <person name="Gouzy J."/>
            <person name="Peret B."/>
        </authorList>
    </citation>
    <scope>NUCLEOTIDE SEQUENCE [LARGE SCALE GENOMIC DNA]</scope>
    <source>
        <strain evidence="4">cv. Amiga</strain>
    </source>
</reference>
<sequence>MCSLLSLKPRVDSAHRNGGHGVGSADTCRRPSRQSTVFKYSVERSPLHRQTRAPGKDSPSWEGNSSYDSGHGTPGRSRLRPVNRGDESPNRGAAVPKFWDWDESNPATTDGYTHIFNKVREERQVAAQNSPGTPNGRCLRSTTNLPMIKARYACKNLFNLRQRKC</sequence>
<dbReference type="InterPro" id="IPR008700">
    <property type="entry name" value="TypeIII_avirulence_cleave"/>
</dbReference>
<organism evidence="3 4">
    <name type="scientific">Lupinus albus</name>
    <name type="common">White lupine</name>
    <name type="synonym">Lupinus termis</name>
    <dbReference type="NCBI Taxonomy" id="3870"/>
    <lineage>
        <taxon>Eukaryota</taxon>
        <taxon>Viridiplantae</taxon>
        <taxon>Streptophyta</taxon>
        <taxon>Embryophyta</taxon>
        <taxon>Tracheophyta</taxon>
        <taxon>Spermatophyta</taxon>
        <taxon>Magnoliopsida</taxon>
        <taxon>eudicotyledons</taxon>
        <taxon>Gunneridae</taxon>
        <taxon>Pentapetalae</taxon>
        <taxon>rosids</taxon>
        <taxon>fabids</taxon>
        <taxon>Fabales</taxon>
        <taxon>Fabaceae</taxon>
        <taxon>Papilionoideae</taxon>
        <taxon>50 kb inversion clade</taxon>
        <taxon>genistoids sensu lato</taxon>
        <taxon>core genistoids</taxon>
        <taxon>Genisteae</taxon>
        <taxon>Lupinus</taxon>
    </lineage>
</organism>
<proteinExistence type="predicted"/>
<protein>
    <submittedName>
        <fullName evidence="3">Putative RIN4, pathogenic type III effector avirulence factor Avr cleavage</fullName>
    </submittedName>
</protein>
<gene>
    <name evidence="3" type="ORF">Lalb_Chr03g0041531</name>
</gene>
<evidence type="ECO:0000259" key="2">
    <source>
        <dbReference type="Pfam" id="PF05627"/>
    </source>
</evidence>
<dbReference type="Proteomes" id="UP000447434">
    <property type="component" value="Chromosome 3"/>
</dbReference>